<evidence type="ECO:0000259" key="1">
    <source>
        <dbReference type="PROSITE" id="PS51379"/>
    </source>
</evidence>
<dbReference type="PROSITE" id="PS51379">
    <property type="entry name" value="4FE4S_FER_2"/>
    <property type="match status" value="2"/>
</dbReference>
<protein>
    <submittedName>
        <fullName evidence="2">Cytochrome c3 hydrogenase alpha (Or beta) chain</fullName>
    </submittedName>
</protein>
<dbReference type="AlphaFoldDB" id="E6QS73"/>
<sequence length="369" mass="41345">MNIQRFLPRERFQSFIDQLKAAGYDVVGPQVRDHAIIFDHLTKAEQLPIGITDEQAPGRYRLEKSESQRCFDWATGAQAIKPMTFVARETLWQSERLPDGSLTFHDSLSETRPTAIIGVRACDLAALSIHDHHFMRGAHPDPLYSQRRQSLFLIAVHCMRSAATCFCTATGDGPRARSGYDLALSELDEGFILEAHTGRGRDIVVQLGIDEATVAQTERADAGIGQAAKQQQRTLPAGPLQEKLVSAVEHPHWQTLNDRCLSCGNCTAVCPTCFCQTHVDEISLDGRQTSHIRQWESCFNPDHSYIHGIVIRSERLQRYRQWLTHKFGTWEEQFGRSGCVGCGRCITWCPVGIDVTEELAVLCKGLVNE</sequence>
<gene>
    <name evidence="2" type="ORF">CARN7_0856</name>
</gene>
<dbReference type="InterPro" id="IPR017896">
    <property type="entry name" value="4Fe4S_Fe-S-bd"/>
</dbReference>
<name>E6QS73_9ZZZZ</name>
<dbReference type="GO" id="GO:0051536">
    <property type="term" value="F:iron-sulfur cluster binding"/>
    <property type="evidence" value="ECO:0007669"/>
    <property type="project" value="InterPro"/>
</dbReference>
<proteinExistence type="predicted"/>
<dbReference type="PANTHER" id="PTHR40447">
    <property type="entry name" value="ANAEROBIC SULFITE REDUCTASE SUBUNIT A"/>
    <property type="match status" value="1"/>
</dbReference>
<feature type="domain" description="4Fe-4S ferredoxin-type" evidence="1">
    <location>
        <begin position="330"/>
        <end position="358"/>
    </location>
</feature>
<dbReference type="PROSITE" id="PS00198">
    <property type="entry name" value="4FE4S_FER_1"/>
    <property type="match status" value="2"/>
</dbReference>
<organism evidence="2">
    <name type="scientific">mine drainage metagenome</name>
    <dbReference type="NCBI Taxonomy" id="410659"/>
    <lineage>
        <taxon>unclassified sequences</taxon>
        <taxon>metagenomes</taxon>
        <taxon>ecological metagenomes</taxon>
    </lineage>
</organism>
<accession>E6QS73</accession>
<evidence type="ECO:0000313" key="2">
    <source>
        <dbReference type="EMBL" id="CBI10095.1"/>
    </source>
</evidence>
<feature type="domain" description="4Fe-4S ferredoxin-type" evidence="1">
    <location>
        <begin position="249"/>
        <end position="281"/>
    </location>
</feature>
<dbReference type="InterPro" id="IPR017900">
    <property type="entry name" value="4Fe4S_Fe_S_CS"/>
</dbReference>
<dbReference type="EMBL" id="CABR01000069">
    <property type="protein sequence ID" value="CBI10095.1"/>
    <property type="molecule type" value="Genomic_DNA"/>
</dbReference>
<dbReference type="Gene3D" id="1.10.1060.10">
    <property type="entry name" value="Alpha-helical ferredoxin"/>
    <property type="match status" value="1"/>
</dbReference>
<dbReference type="SUPFAM" id="SSF46548">
    <property type="entry name" value="alpha-helical ferredoxin"/>
    <property type="match status" value="1"/>
</dbReference>
<reference evidence="2" key="1">
    <citation type="submission" date="2009-10" db="EMBL/GenBank/DDBJ databases">
        <title>Diversity of trophic interactions inside an arsenic-rich microbial ecosystem.</title>
        <authorList>
            <person name="Bertin P.N."/>
            <person name="Heinrich-Salmeron A."/>
            <person name="Pelletier E."/>
            <person name="Goulhen-Chollet F."/>
            <person name="Arsene-Ploetze F."/>
            <person name="Gallien S."/>
            <person name="Calteau A."/>
            <person name="Vallenet D."/>
            <person name="Casiot C."/>
            <person name="Chane-Woon-Ming B."/>
            <person name="Giloteaux L."/>
            <person name="Barakat M."/>
            <person name="Bonnefoy V."/>
            <person name="Bruneel O."/>
            <person name="Chandler M."/>
            <person name="Cleiss J."/>
            <person name="Duran R."/>
            <person name="Elbaz-Poulichet F."/>
            <person name="Fonknechten N."/>
            <person name="Lauga B."/>
            <person name="Mornico D."/>
            <person name="Ortet P."/>
            <person name="Schaeffer C."/>
            <person name="Siguier P."/>
            <person name="Alexander Thil Smith A."/>
            <person name="Van Dorsselaer A."/>
            <person name="Weissenbach J."/>
            <person name="Medigue C."/>
            <person name="Le Paslier D."/>
        </authorList>
    </citation>
    <scope>NUCLEOTIDE SEQUENCE</scope>
</reference>
<dbReference type="PANTHER" id="PTHR40447:SF1">
    <property type="entry name" value="ANAEROBIC SULFITE REDUCTASE SUBUNIT A"/>
    <property type="match status" value="1"/>
</dbReference>
<comment type="caution">
    <text evidence="2">The sequence shown here is derived from an EMBL/GenBank/DDBJ whole genome shotgun (WGS) entry which is preliminary data.</text>
</comment>
<dbReference type="InterPro" id="IPR009051">
    <property type="entry name" value="Helical_ferredxn"/>
</dbReference>
<dbReference type="Pfam" id="PF17179">
    <property type="entry name" value="Fer4_22"/>
    <property type="match status" value="1"/>
</dbReference>